<organism evidence="10">
    <name type="scientific">marine sediment metagenome</name>
    <dbReference type="NCBI Taxonomy" id="412755"/>
    <lineage>
        <taxon>unclassified sequences</taxon>
        <taxon>metagenomes</taxon>
        <taxon>ecological metagenomes</taxon>
    </lineage>
</organism>
<accession>X1BZ90</accession>
<evidence type="ECO:0000256" key="6">
    <source>
        <dbReference type="ARBA" id="ARBA00022833"/>
    </source>
</evidence>
<dbReference type="InterPro" id="IPR008947">
    <property type="entry name" value="PLipase_C/P1_nuclease_dom_sf"/>
</dbReference>
<dbReference type="Gene3D" id="1.10.575.10">
    <property type="entry name" value="P1 Nuclease"/>
    <property type="match status" value="1"/>
</dbReference>
<reference evidence="10" key="1">
    <citation type="journal article" date="2014" name="Front. Microbiol.">
        <title>High frequency of phylogenetically diverse reductive dehalogenase-homologous genes in deep subseafloor sedimentary metagenomes.</title>
        <authorList>
            <person name="Kawai M."/>
            <person name="Futagami T."/>
            <person name="Toyoda A."/>
            <person name="Takaki Y."/>
            <person name="Nishi S."/>
            <person name="Hori S."/>
            <person name="Arai W."/>
            <person name="Tsubouchi T."/>
            <person name="Morono Y."/>
            <person name="Uchiyama I."/>
            <person name="Ito T."/>
            <person name="Fujiyama A."/>
            <person name="Inagaki F."/>
            <person name="Takami H."/>
        </authorList>
    </citation>
    <scope>NUCLEOTIDE SEQUENCE</scope>
    <source>
        <strain evidence="10">Expedition CK06-06</strain>
    </source>
</reference>
<feature type="non-terminal residue" evidence="10">
    <location>
        <position position="1"/>
    </location>
</feature>
<evidence type="ECO:0000256" key="7">
    <source>
        <dbReference type="ARBA" id="ARBA00031285"/>
    </source>
</evidence>
<gene>
    <name evidence="10" type="ORF">S01H4_45584</name>
</gene>
<proteinExistence type="predicted"/>
<name>X1BZ90_9ZZZZ</name>
<dbReference type="GO" id="GO:0008270">
    <property type="term" value="F:zinc ion binding"/>
    <property type="evidence" value="ECO:0007669"/>
    <property type="project" value="InterPro"/>
</dbReference>
<dbReference type="InterPro" id="IPR001531">
    <property type="entry name" value="Zn_PLipaseC"/>
</dbReference>
<keyword evidence="5" id="KW-0378">Hydrolase</keyword>
<dbReference type="SMART" id="SM00770">
    <property type="entry name" value="Zn_dep_PLPC"/>
    <property type="match status" value="1"/>
</dbReference>
<evidence type="ECO:0000256" key="5">
    <source>
        <dbReference type="ARBA" id="ARBA00022801"/>
    </source>
</evidence>
<dbReference type="InterPro" id="IPR029002">
    <property type="entry name" value="PLPC/GPLD1"/>
</dbReference>
<keyword evidence="8" id="KW-1133">Transmembrane helix</keyword>
<feature type="transmembrane region" description="Helical" evidence="8">
    <location>
        <begin position="184"/>
        <end position="202"/>
    </location>
</feature>
<dbReference type="EC" id="3.1.4.3" evidence="1"/>
<evidence type="ECO:0000256" key="3">
    <source>
        <dbReference type="ARBA" id="ARBA00022723"/>
    </source>
</evidence>
<dbReference type="PROSITE" id="PS51346">
    <property type="entry name" value="PROKAR_ZN_DEPEND_PLPC_2"/>
    <property type="match status" value="1"/>
</dbReference>
<keyword evidence="6" id="KW-0862">Zinc</keyword>
<evidence type="ECO:0000256" key="4">
    <source>
        <dbReference type="ARBA" id="ARBA00022729"/>
    </source>
</evidence>
<dbReference type="Pfam" id="PF00882">
    <property type="entry name" value="Zn_dep_PLPC"/>
    <property type="match status" value="1"/>
</dbReference>
<evidence type="ECO:0000313" key="10">
    <source>
        <dbReference type="EMBL" id="GAH00327.1"/>
    </source>
</evidence>
<dbReference type="AlphaFoldDB" id="X1BZ90"/>
<keyword evidence="8" id="KW-0812">Transmembrane</keyword>
<comment type="caution">
    <text evidence="10">The sequence shown here is derived from an EMBL/GenBank/DDBJ whole genome shotgun (WGS) entry which is preliminary data.</text>
</comment>
<evidence type="ECO:0000256" key="8">
    <source>
        <dbReference type="SAM" id="Phobius"/>
    </source>
</evidence>
<keyword evidence="4" id="KW-0732">Signal</keyword>
<keyword evidence="8" id="KW-0472">Membrane</keyword>
<protein>
    <recommendedName>
        <fullName evidence="2">Phospholipase C</fullName>
        <ecNumber evidence="1">3.1.4.3</ecNumber>
    </recommendedName>
    <alternativeName>
        <fullName evidence="7">Phosphatidylcholine cholinephosphohydrolase</fullName>
    </alternativeName>
</protein>
<dbReference type="GO" id="GO:0004629">
    <property type="term" value="F:phospholipase C activity"/>
    <property type="evidence" value="ECO:0007669"/>
    <property type="project" value="InterPro"/>
</dbReference>
<evidence type="ECO:0000256" key="1">
    <source>
        <dbReference type="ARBA" id="ARBA00012018"/>
    </source>
</evidence>
<keyword evidence="3" id="KW-0479">Metal-binding</keyword>
<dbReference type="CDD" id="cd11009">
    <property type="entry name" value="Zn_dep_PLPC"/>
    <property type="match status" value="1"/>
</dbReference>
<evidence type="ECO:0000256" key="2">
    <source>
        <dbReference type="ARBA" id="ARBA00018391"/>
    </source>
</evidence>
<feature type="domain" description="Zn-dependent PLC" evidence="9">
    <location>
        <begin position="1"/>
        <end position="177"/>
    </location>
</feature>
<dbReference type="EMBL" id="BART01025392">
    <property type="protein sequence ID" value="GAH00327.1"/>
    <property type="molecule type" value="Genomic_DNA"/>
</dbReference>
<dbReference type="SUPFAM" id="SSF48537">
    <property type="entry name" value="Phospholipase C/P1 nuclease"/>
    <property type="match status" value="1"/>
</dbReference>
<evidence type="ECO:0000259" key="9">
    <source>
        <dbReference type="PROSITE" id="PS51346"/>
    </source>
</evidence>
<sequence length="212" mass="23664">FTKYEDQINKGIIEADDYLGSRNHFMNPNTRKGLGGFIPSGNLAEQQFATGINYWLNNNQKESMYYLGLVLHLIQDSTVPHHAVPTILSGHLEFENWLSSNTYKYLTAKTGDYTKETVYEYILSNSKQALSVFSLVSGGEFTNYDRCAKNIVPLAQQTSAGSVQLFFETIEDEQPIVMPNTLDFGIIGLFVVAIGIVVLIIGKSNTNRSIYG</sequence>